<feature type="region of interest" description="Disordered" evidence="1">
    <location>
        <begin position="19"/>
        <end position="67"/>
    </location>
</feature>
<accession>A0A517NSZ2</accession>
<name>A0A517NSZ2_9BACT</name>
<organism evidence="2 3">
    <name type="scientific">Stieleria marina</name>
    <dbReference type="NCBI Taxonomy" id="1930275"/>
    <lineage>
        <taxon>Bacteria</taxon>
        <taxon>Pseudomonadati</taxon>
        <taxon>Planctomycetota</taxon>
        <taxon>Planctomycetia</taxon>
        <taxon>Pirellulales</taxon>
        <taxon>Pirellulaceae</taxon>
        <taxon>Stieleria</taxon>
    </lineage>
</organism>
<keyword evidence="3" id="KW-1185">Reference proteome</keyword>
<evidence type="ECO:0000256" key="1">
    <source>
        <dbReference type="SAM" id="MobiDB-lite"/>
    </source>
</evidence>
<dbReference type="EMBL" id="CP036526">
    <property type="protein sequence ID" value="QDT10229.1"/>
    <property type="molecule type" value="Genomic_DNA"/>
</dbReference>
<sequence>MTGAIIEAGHSELRGHMFRGRRSADGSTTIQRRTVPLQQSPCNRTPATGQQRPATGHQAFNERPVNAEAAGTALPDYEVVSGKANAVARSRLEIASRATIKSPGRPRPSLRPNVVRGYVMAHLEKESTLSQPRAA</sequence>
<feature type="compositionally biased region" description="Polar residues" evidence="1">
    <location>
        <begin position="25"/>
        <end position="53"/>
    </location>
</feature>
<reference evidence="2 3" key="1">
    <citation type="submission" date="2019-02" db="EMBL/GenBank/DDBJ databases">
        <title>Deep-cultivation of Planctomycetes and their phenomic and genomic characterization uncovers novel biology.</title>
        <authorList>
            <person name="Wiegand S."/>
            <person name="Jogler M."/>
            <person name="Boedeker C."/>
            <person name="Pinto D."/>
            <person name="Vollmers J."/>
            <person name="Rivas-Marin E."/>
            <person name="Kohn T."/>
            <person name="Peeters S.H."/>
            <person name="Heuer A."/>
            <person name="Rast P."/>
            <person name="Oberbeckmann S."/>
            <person name="Bunk B."/>
            <person name="Jeske O."/>
            <person name="Meyerdierks A."/>
            <person name="Storesund J.E."/>
            <person name="Kallscheuer N."/>
            <person name="Luecker S."/>
            <person name="Lage O.M."/>
            <person name="Pohl T."/>
            <person name="Merkel B.J."/>
            <person name="Hornburger P."/>
            <person name="Mueller R.-W."/>
            <person name="Bruemmer F."/>
            <person name="Labrenz M."/>
            <person name="Spormann A.M."/>
            <person name="Op den Camp H."/>
            <person name="Overmann J."/>
            <person name="Amann R."/>
            <person name="Jetten M.S.M."/>
            <person name="Mascher T."/>
            <person name="Medema M.H."/>
            <person name="Devos D.P."/>
            <person name="Kaster A.-K."/>
            <person name="Ovreas L."/>
            <person name="Rohde M."/>
            <person name="Galperin M.Y."/>
            <person name="Jogler C."/>
        </authorList>
    </citation>
    <scope>NUCLEOTIDE SEQUENCE [LARGE SCALE GENOMIC DNA]</scope>
    <source>
        <strain evidence="2 3">K23_9</strain>
    </source>
</reference>
<dbReference type="AlphaFoldDB" id="A0A517NSZ2"/>
<dbReference type="Proteomes" id="UP000319817">
    <property type="component" value="Chromosome"/>
</dbReference>
<protein>
    <submittedName>
        <fullName evidence="2">Uncharacterized protein</fullName>
    </submittedName>
</protein>
<gene>
    <name evidence="2" type="ORF">K239x_21850</name>
</gene>
<proteinExistence type="predicted"/>
<evidence type="ECO:0000313" key="3">
    <source>
        <dbReference type="Proteomes" id="UP000319817"/>
    </source>
</evidence>
<evidence type="ECO:0000313" key="2">
    <source>
        <dbReference type="EMBL" id="QDT10229.1"/>
    </source>
</evidence>